<evidence type="ECO:0008006" key="3">
    <source>
        <dbReference type="Google" id="ProtNLM"/>
    </source>
</evidence>
<gene>
    <name evidence="1" type="ORF">NHP190012_14830</name>
</gene>
<dbReference type="InterPro" id="IPR029063">
    <property type="entry name" value="SAM-dependent_MTases_sf"/>
</dbReference>
<dbReference type="SUPFAM" id="SSF53335">
    <property type="entry name" value="S-adenosyl-L-methionine-dependent methyltransferases"/>
    <property type="match status" value="1"/>
</dbReference>
<evidence type="ECO:0000313" key="1">
    <source>
        <dbReference type="EMBL" id="BCZ19841.1"/>
    </source>
</evidence>
<sequence length="58" mass="6389">MDLPAYLQEVIQTLPENARIPDFGCGFGQFLSALKWVGVNGDFELLGLDINERAVAHV</sequence>
<protein>
    <recommendedName>
        <fullName evidence="3">Methyltransferase domain-containing protein</fullName>
    </recommendedName>
</protein>
<proteinExistence type="predicted"/>
<dbReference type="EMBL" id="AP024819">
    <property type="protein sequence ID" value="BCZ19841.1"/>
    <property type="molecule type" value="Genomic_DNA"/>
</dbReference>
<dbReference type="Gene3D" id="3.40.50.150">
    <property type="entry name" value="Vaccinia Virus protein VP39"/>
    <property type="match status" value="1"/>
</dbReference>
<dbReference type="Proteomes" id="UP000826146">
    <property type="component" value="Chromosome"/>
</dbReference>
<name>A0ABM7SJK7_9HELI</name>
<accession>A0ABM7SJK7</accession>
<keyword evidence="2" id="KW-1185">Reference proteome</keyword>
<organism evidence="1 2">
    <name type="scientific">Helicobacter gastrofelis</name>
    <dbReference type="NCBI Taxonomy" id="2849642"/>
    <lineage>
        <taxon>Bacteria</taxon>
        <taxon>Pseudomonadati</taxon>
        <taxon>Campylobacterota</taxon>
        <taxon>Epsilonproteobacteria</taxon>
        <taxon>Campylobacterales</taxon>
        <taxon>Helicobacteraceae</taxon>
        <taxon>Helicobacter</taxon>
    </lineage>
</organism>
<evidence type="ECO:0000313" key="2">
    <source>
        <dbReference type="Proteomes" id="UP000826146"/>
    </source>
</evidence>
<reference evidence="1 2" key="1">
    <citation type="submission" date="2021-07" db="EMBL/GenBank/DDBJ databases">
        <title>Novel Helicobacter sp. Isolated from a cat.</title>
        <authorList>
            <person name="Rimbara E."/>
            <person name="Suzuki M."/>
        </authorList>
    </citation>
    <scope>NUCLEOTIDE SEQUENCE [LARGE SCALE GENOMIC DNA]</scope>
    <source>
        <strain evidence="2">NHP19-012</strain>
    </source>
</reference>